<dbReference type="CDD" id="cd01248">
    <property type="entry name" value="PH_PLC_ELMO1"/>
    <property type="match status" value="1"/>
</dbReference>
<dbReference type="PROSITE" id="PS50003">
    <property type="entry name" value="PH_DOMAIN"/>
    <property type="match status" value="1"/>
</dbReference>
<dbReference type="InterPro" id="IPR002048">
    <property type="entry name" value="EF_hand_dom"/>
</dbReference>
<dbReference type="SMART" id="SM00148">
    <property type="entry name" value="PLCXc"/>
    <property type="match status" value="1"/>
</dbReference>
<evidence type="ECO:0000259" key="13">
    <source>
        <dbReference type="PROSITE" id="PS50003"/>
    </source>
</evidence>
<evidence type="ECO:0000256" key="5">
    <source>
        <dbReference type="ARBA" id="ARBA00022801"/>
    </source>
</evidence>
<dbReference type="EC" id="3.1.4.11" evidence="3 11"/>
<dbReference type="GO" id="GO:0004435">
    <property type="term" value="F:phosphatidylinositol-4,5-bisphosphate phospholipase C activity"/>
    <property type="evidence" value="ECO:0007669"/>
    <property type="project" value="UniProtKB-EC"/>
</dbReference>
<evidence type="ECO:0000256" key="7">
    <source>
        <dbReference type="ARBA" id="ARBA00022963"/>
    </source>
</evidence>
<protein>
    <recommendedName>
        <fullName evidence="3 11">Phosphoinositide phospholipase C</fullName>
        <ecNumber evidence="3 11">3.1.4.11</ecNumber>
    </recommendedName>
</protein>
<keyword evidence="8 11" id="KW-0443">Lipid metabolism</keyword>
<evidence type="ECO:0000259" key="14">
    <source>
        <dbReference type="PROSITE" id="PS50004"/>
    </source>
</evidence>
<dbReference type="Proteomes" id="UP001152320">
    <property type="component" value="Chromosome 23"/>
</dbReference>
<keyword evidence="7 11" id="KW-0442">Lipid degradation</keyword>
<dbReference type="InterPro" id="IPR018247">
    <property type="entry name" value="EF_Hand_1_Ca_BS"/>
</dbReference>
<evidence type="ECO:0000256" key="3">
    <source>
        <dbReference type="ARBA" id="ARBA00012368"/>
    </source>
</evidence>
<dbReference type="GO" id="GO:0005737">
    <property type="term" value="C:cytoplasm"/>
    <property type="evidence" value="ECO:0007669"/>
    <property type="project" value="UniProtKB-SubCell"/>
</dbReference>
<dbReference type="PROSITE" id="PS50008">
    <property type="entry name" value="PIPLC_Y_DOMAIN"/>
    <property type="match status" value="1"/>
</dbReference>
<dbReference type="SMART" id="SM00054">
    <property type="entry name" value="EFh"/>
    <property type="match status" value="2"/>
</dbReference>
<organism evidence="17 18">
    <name type="scientific">Holothuria leucospilota</name>
    <name type="common">Black long sea cucumber</name>
    <name type="synonym">Mertensiothuria leucospilota</name>
    <dbReference type="NCBI Taxonomy" id="206669"/>
    <lineage>
        <taxon>Eukaryota</taxon>
        <taxon>Metazoa</taxon>
        <taxon>Echinodermata</taxon>
        <taxon>Eleutherozoa</taxon>
        <taxon>Echinozoa</taxon>
        <taxon>Holothuroidea</taxon>
        <taxon>Aspidochirotacea</taxon>
        <taxon>Aspidochirotida</taxon>
        <taxon>Holothuriidae</taxon>
        <taxon>Holothuria</taxon>
    </lineage>
</organism>
<evidence type="ECO:0000256" key="4">
    <source>
        <dbReference type="ARBA" id="ARBA00022490"/>
    </source>
</evidence>
<dbReference type="PROSITE" id="PS50007">
    <property type="entry name" value="PIPLC_X_DOMAIN"/>
    <property type="match status" value="1"/>
</dbReference>
<dbReference type="PROSITE" id="PS00018">
    <property type="entry name" value="EF_HAND_1"/>
    <property type="match status" value="1"/>
</dbReference>
<feature type="domain" description="EF-hand" evidence="16">
    <location>
        <begin position="133"/>
        <end position="168"/>
    </location>
</feature>
<dbReference type="SUPFAM" id="SSF51695">
    <property type="entry name" value="PLC-like phosphodiesterases"/>
    <property type="match status" value="1"/>
</dbReference>
<evidence type="ECO:0000256" key="6">
    <source>
        <dbReference type="ARBA" id="ARBA00022837"/>
    </source>
</evidence>
<keyword evidence="9" id="KW-0807">Transducer</keyword>
<dbReference type="OrthoDB" id="269822at2759"/>
<dbReference type="GO" id="GO:0005509">
    <property type="term" value="F:calcium ion binding"/>
    <property type="evidence" value="ECO:0007669"/>
    <property type="project" value="InterPro"/>
</dbReference>
<dbReference type="CDD" id="cd00275">
    <property type="entry name" value="C2_PLC_like"/>
    <property type="match status" value="1"/>
</dbReference>
<dbReference type="Pfam" id="PF00388">
    <property type="entry name" value="PI-PLC-X"/>
    <property type="match status" value="1"/>
</dbReference>
<dbReference type="SUPFAM" id="SSF47473">
    <property type="entry name" value="EF-hand"/>
    <property type="match status" value="1"/>
</dbReference>
<feature type="compositionally biased region" description="Acidic residues" evidence="12">
    <location>
        <begin position="449"/>
        <end position="464"/>
    </location>
</feature>
<evidence type="ECO:0000256" key="8">
    <source>
        <dbReference type="ARBA" id="ARBA00023098"/>
    </source>
</evidence>
<dbReference type="InterPro" id="IPR001711">
    <property type="entry name" value="PLipase_C_Pinositol-sp_Y"/>
</dbReference>
<dbReference type="PRINTS" id="PR00390">
    <property type="entry name" value="PHPHLIPASEC"/>
</dbReference>
<dbReference type="SMART" id="SM00239">
    <property type="entry name" value="C2"/>
    <property type="match status" value="1"/>
</dbReference>
<dbReference type="PROSITE" id="PS50222">
    <property type="entry name" value="EF_HAND_2"/>
    <property type="match status" value="1"/>
</dbReference>
<dbReference type="Gene3D" id="2.30.29.30">
    <property type="entry name" value="Pleckstrin-homology domain (PH domain)/Phosphotyrosine-binding domain (PTB)"/>
    <property type="match status" value="1"/>
</dbReference>
<comment type="cofactor">
    <cofactor evidence="1">
        <name>Ca(2+)</name>
        <dbReference type="ChEBI" id="CHEBI:29108"/>
    </cofactor>
</comment>
<dbReference type="FunFam" id="1.10.238.10:FF:000005">
    <property type="entry name" value="Phosphoinositide phospholipase C"/>
    <property type="match status" value="1"/>
</dbReference>
<evidence type="ECO:0000256" key="2">
    <source>
        <dbReference type="ARBA" id="ARBA00004496"/>
    </source>
</evidence>
<dbReference type="PANTHER" id="PTHR10336:SF209">
    <property type="entry name" value="PHOSPHOINOSITIDE PHOSPHOLIPASE C"/>
    <property type="match status" value="1"/>
</dbReference>
<comment type="catalytic activity">
    <reaction evidence="10">
        <text>a 1,2-diacyl-sn-glycero-3-phospho-(1D-myo-inositol-4,5-bisphosphate) + H2O = 1D-myo-inositol 1,4,5-trisphosphate + a 1,2-diacyl-sn-glycerol + H(+)</text>
        <dbReference type="Rhea" id="RHEA:33179"/>
        <dbReference type="ChEBI" id="CHEBI:15377"/>
        <dbReference type="ChEBI" id="CHEBI:15378"/>
        <dbReference type="ChEBI" id="CHEBI:17815"/>
        <dbReference type="ChEBI" id="CHEBI:58456"/>
        <dbReference type="ChEBI" id="CHEBI:203600"/>
        <dbReference type="EC" id="3.1.4.11"/>
    </reaction>
    <physiologicalReaction direction="left-to-right" evidence="10">
        <dbReference type="Rhea" id="RHEA:33180"/>
    </physiologicalReaction>
</comment>
<evidence type="ECO:0000256" key="11">
    <source>
        <dbReference type="RuleBase" id="RU361133"/>
    </source>
</evidence>
<dbReference type="InterPro" id="IPR017946">
    <property type="entry name" value="PLC-like_Pdiesterase_TIM-brl"/>
</dbReference>
<dbReference type="InterPro" id="IPR001849">
    <property type="entry name" value="PH_domain"/>
</dbReference>
<proteinExistence type="predicted"/>
<dbReference type="GO" id="GO:0016042">
    <property type="term" value="P:lipid catabolic process"/>
    <property type="evidence" value="ECO:0007669"/>
    <property type="project" value="UniProtKB-KW"/>
</dbReference>
<dbReference type="InterPro" id="IPR000008">
    <property type="entry name" value="C2_dom"/>
</dbReference>
<evidence type="ECO:0000256" key="12">
    <source>
        <dbReference type="SAM" id="MobiDB-lite"/>
    </source>
</evidence>
<evidence type="ECO:0000313" key="17">
    <source>
        <dbReference type="EMBL" id="KAJ8020018.1"/>
    </source>
</evidence>
<dbReference type="Pfam" id="PF00387">
    <property type="entry name" value="PI-PLC-Y"/>
    <property type="match status" value="1"/>
</dbReference>
<gene>
    <name evidence="17" type="ORF">HOLleu_41848</name>
</gene>
<dbReference type="InterPro" id="IPR035892">
    <property type="entry name" value="C2_domain_sf"/>
</dbReference>
<comment type="subcellular location">
    <subcellularLocation>
        <location evidence="2">Cytoplasm</location>
    </subcellularLocation>
</comment>
<dbReference type="PANTHER" id="PTHR10336">
    <property type="entry name" value="PHOSPHOINOSITIDE-SPECIFIC PHOSPHOLIPASE C FAMILY PROTEIN"/>
    <property type="match status" value="1"/>
</dbReference>
<feature type="compositionally biased region" description="Basic and acidic residues" evidence="12">
    <location>
        <begin position="465"/>
        <end position="475"/>
    </location>
</feature>
<dbReference type="SMART" id="SM00149">
    <property type="entry name" value="PLCYc"/>
    <property type="match status" value="1"/>
</dbReference>
<evidence type="ECO:0000256" key="9">
    <source>
        <dbReference type="ARBA" id="ARBA00023224"/>
    </source>
</evidence>
<accession>A0A9Q0YC08</accession>
<evidence type="ECO:0000259" key="15">
    <source>
        <dbReference type="PROSITE" id="PS50008"/>
    </source>
</evidence>
<comment type="caution">
    <text evidence="17">The sequence shown here is derived from an EMBL/GenBank/DDBJ whole genome shotgun (WGS) entry which is preliminary data.</text>
</comment>
<keyword evidence="18" id="KW-1185">Reference proteome</keyword>
<name>A0A9Q0YC08_HOLLE</name>
<feature type="domain" description="PI-PLC Y-box" evidence="15">
    <location>
        <begin position="497"/>
        <end position="607"/>
    </location>
</feature>
<dbReference type="Pfam" id="PF16457">
    <property type="entry name" value="PH_12"/>
    <property type="match status" value="1"/>
</dbReference>
<reference evidence="17" key="1">
    <citation type="submission" date="2021-10" db="EMBL/GenBank/DDBJ databases">
        <title>Tropical sea cucumber genome reveals ecological adaptation and Cuvierian tubules defense mechanism.</title>
        <authorList>
            <person name="Chen T."/>
        </authorList>
    </citation>
    <scope>NUCLEOTIDE SEQUENCE</scope>
    <source>
        <strain evidence="17">Nanhai2018</strain>
        <tissue evidence="17">Muscle</tissue>
    </source>
</reference>
<dbReference type="InterPro" id="IPR015359">
    <property type="entry name" value="PLC_EF-hand-like"/>
</dbReference>
<feature type="region of interest" description="Disordered" evidence="12">
    <location>
        <begin position="443"/>
        <end position="481"/>
    </location>
</feature>
<keyword evidence="5 11" id="KW-0378">Hydrolase</keyword>
<dbReference type="FunFam" id="3.20.20.190:FF:000039">
    <property type="entry name" value="Phosphoinositide phospholipase C"/>
    <property type="match status" value="1"/>
</dbReference>
<dbReference type="InterPro" id="IPR001192">
    <property type="entry name" value="PI-PLC_fam"/>
</dbReference>
<dbReference type="Gene3D" id="3.20.20.190">
    <property type="entry name" value="Phosphatidylinositol (PI) phosphodiesterase"/>
    <property type="match status" value="1"/>
</dbReference>
<dbReference type="InterPro" id="IPR000909">
    <property type="entry name" value="PLipase_C_PInositol-sp_X_dom"/>
</dbReference>
<dbReference type="AlphaFoldDB" id="A0A9Q0YC08"/>
<evidence type="ECO:0000313" key="18">
    <source>
        <dbReference type="Proteomes" id="UP001152320"/>
    </source>
</evidence>
<dbReference type="Gene3D" id="2.60.40.150">
    <property type="entry name" value="C2 domain"/>
    <property type="match status" value="1"/>
</dbReference>
<dbReference type="SUPFAM" id="SSF49562">
    <property type="entry name" value="C2 domain (Calcium/lipid-binding domain, CaLB)"/>
    <property type="match status" value="1"/>
</dbReference>
<evidence type="ECO:0000256" key="10">
    <source>
        <dbReference type="ARBA" id="ARBA00023674"/>
    </source>
</evidence>
<feature type="domain" description="C2" evidence="14">
    <location>
        <begin position="604"/>
        <end position="727"/>
    </location>
</feature>
<dbReference type="PROSITE" id="PS50004">
    <property type="entry name" value="C2"/>
    <property type="match status" value="1"/>
</dbReference>
<dbReference type="Pfam" id="PF00168">
    <property type="entry name" value="C2"/>
    <property type="match status" value="1"/>
</dbReference>
<keyword evidence="4" id="KW-0963">Cytoplasm</keyword>
<dbReference type="Pfam" id="PF09279">
    <property type="entry name" value="EF-hand_like"/>
    <property type="match status" value="1"/>
</dbReference>
<dbReference type="CDD" id="cd16202">
    <property type="entry name" value="EFh_PI-PLCdelta"/>
    <property type="match status" value="1"/>
</dbReference>
<dbReference type="InterPro" id="IPR011993">
    <property type="entry name" value="PH-like_dom_sf"/>
</dbReference>
<dbReference type="InterPro" id="IPR011992">
    <property type="entry name" value="EF-hand-dom_pair"/>
</dbReference>
<dbReference type="EMBL" id="JAIZAY010000023">
    <property type="protein sequence ID" value="KAJ8020018.1"/>
    <property type="molecule type" value="Genomic_DNA"/>
</dbReference>
<dbReference type="SUPFAM" id="SSF50729">
    <property type="entry name" value="PH domain-like"/>
    <property type="match status" value="1"/>
</dbReference>
<feature type="domain" description="PH" evidence="13">
    <location>
        <begin position="1"/>
        <end position="123"/>
    </location>
</feature>
<dbReference type="GO" id="GO:0035556">
    <property type="term" value="P:intracellular signal transduction"/>
    <property type="evidence" value="ECO:0007669"/>
    <property type="project" value="InterPro"/>
</dbReference>
<dbReference type="GO" id="GO:0005886">
    <property type="term" value="C:plasma membrane"/>
    <property type="evidence" value="ECO:0007669"/>
    <property type="project" value="TreeGrafter"/>
</dbReference>
<evidence type="ECO:0000256" key="1">
    <source>
        <dbReference type="ARBA" id="ARBA00001913"/>
    </source>
</evidence>
<dbReference type="Gene3D" id="1.10.238.10">
    <property type="entry name" value="EF-hand"/>
    <property type="match status" value="2"/>
</dbReference>
<keyword evidence="6" id="KW-0106">Calcium</keyword>
<sequence>MGSLERQGDTFLKQMKNGTEFIKVSCGKRRTSVKKRIFQVTENEMYLQYSPSSKEMKDLQVEIEDIQEVRAGRNTDRFRDMTKYRDDHSFSIIVNGETRILNLVAPNKDLANLWIKGLRLMMKKSERIDVRMKQAIWIKDMFMKADKNGNGTLDSKEVLKLVEEMNVKIDKDYAMEIFQRADVKRTRQNALDEDEFVTFYREITGRTEIQELFKSYAGVDDFLTPDEFQQFMHREQKRPEVDMAWCIKMIEKFEPKEELCQKKMMTIDGFQLFLLSEDGLILHPKNNAIYQDMTQPLSHYFISSSHNTYLLEDQLKGPSSTEAYISALRKGCRCVELDVWDGSDDEPVIYHGHTLTSKILLKDALEAICDYAFTTSDYPLILSFENHCSIEQQRRMAEIIESTIGDFLYRLTRPEDIHNLPSPEELKHKILVKGKKLPPFASAVQGGDVSDEDEAADMEDVDDEEVKKQLQESKDKKAKRKKGKKTIKLAKEFSDTVYLSSRHFKGVDEEMKTRKPFEMSSFTESKALDLAKKNGTAFAWYNSRFLSRMYPAGWRTNSSNYNPIPMWNVGAQIVALNFQTDGDEMDIYRGRFLENGNCGYVLKPDFMLKNAAKRDNTKRLNPILLRVVVISGQQLPKQTKDIDDPYVKVTMYGANITVEHKTDVVKKNGFNPMWKCKMEFDVQIPELSMVRFEVRDRDISSRDDFIAQYSLPVACMQEGYHHIPLLTEEGNDISSSTLFVHVAKVEKKMTASDVDYSKELL</sequence>
<evidence type="ECO:0000259" key="16">
    <source>
        <dbReference type="PROSITE" id="PS50222"/>
    </source>
</evidence>